<evidence type="ECO:0000313" key="2">
    <source>
        <dbReference type="EMBL" id="CAG7617306.1"/>
    </source>
</evidence>
<evidence type="ECO:0000256" key="1">
    <source>
        <dbReference type="SAM" id="SignalP"/>
    </source>
</evidence>
<dbReference type="Proteomes" id="UP000730618">
    <property type="component" value="Unassembled WGS sequence"/>
</dbReference>
<keyword evidence="1" id="KW-0732">Signal</keyword>
<feature type="signal peptide" evidence="1">
    <location>
        <begin position="1"/>
        <end position="19"/>
    </location>
</feature>
<dbReference type="RefSeq" id="WP_218096758.1">
    <property type="nucleotide sequence ID" value="NZ_CAJVCE010000001.1"/>
</dbReference>
<accession>A0ABM8VAR9</accession>
<keyword evidence="3" id="KW-1185">Reference proteome</keyword>
<proteinExistence type="predicted"/>
<protein>
    <recommendedName>
        <fullName evidence="4">Extracellular solute-binding protein</fullName>
    </recommendedName>
</protein>
<dbReference type="InterPro" id="IPR006059">
    <property type="entry name" value="SBP"/>
</dbReference>
<evidence type="ECO:0008006" key="4">
    <source>
        <dbReference type="Google" id="ProtNLM"/>
    </source>
</evidence>
<reference evidence="2 3" key="1">
    <citation type="submission" date="2021-06" db="EMBL/GenBank/DDBJ databases">
        <authorList>
            <person name="Criscuolo A."/>
        </authorList>
    </citation>
    <scope>NUCLEOTIDE SEQUENCE [LARGE SCALE GENOMIC DNA]</scope>
    <source>
        <strain evidence="3">CIP 111802</strain>
    </source>
</reference>
<comment type="caution">
    <text evidence="2">The sequence shown here is derived from an EMBL/GenBank/DDBJ whole genome shotgun (WGS) entry which is preliminary data.</text>
</comment>
<dbReference type="Pfam" id="PF13416">
    <property type="entry name" value="SBP_bac_8"/>
    <property type="match status" value="1"/>
</dbReference>
<dbReference type="PANTHER" id="PTHR43649:SF12">
    <property type="entry name" value="DIACETYLCHITOBIOSE BINDING PROTEIN DASA"/>
    <property type="match status" value="1"/>
</dbReference>
<organism evidence="2 3">
    <name type="scientific">Paenibacillus allorhizosphaerae</name>
    <dbReference type="NCBI Taxonomy" id="2849866"/>
    <lineage>
        <taxon>Bacteria</taxon>
        <taxon>Bacillati</taxon>
        <taxon>Bacillota</taxon>
        <taxon>Bacilli</taxon>
        <taxon>Bacillales</taxon>
        <taxon>Paenibacillaceae</taxon>
        <taxon>Paenibacillus</taxon>
    </lineage>
</organism>
<gene>
    <name evidence="2" type="ORF">PAECIP111802_00392</name>
</gene>
<sequence>MKKSLSVIVSSLAALSLLAACSGGKTTPNTPGGEAPKADAKPVTIKIYQWVAVPDDQWQQLYVEPVKKKFPHITLEQITRAKGTNPDELVAAGEFPDIFTISNDTRQYVTLGLTQDMSPLIKKENIDLGKFDPALIERSKVDNQLVALPFYSSPTVMFYNKAIFDKFGVSYPKDGMNWEDVINLAKQVSKSDQGFQYKGLHPQSIFAMKGGLPIDLLDPKTDMPTINNDQWKQLLTLYSSLVMIPGNEPKGGAFADVVNAFVKDQNTAMVISNMMPSLPEATKNGLNWDMVQLPSYKGYDGLKGLGDTLYMGVNKVSKNQDDALKVVSVLTSEEVQTTMAEKFGYVPVLNSKTVKDAYGTEMEYLKGKNVQAIFKGKIAPYMPSSAYSGHADVRKIFNAKVADVVAGKKDVNTALREADEEITKLIPQIKQK</sequence>
<dbReference type="InterPro" id="IPR050490">
    <property type="entry name" value="Bact_solute-bd_prot1"/>
</dbReference>
<name>A0ABM8VAR9_9BACL</name>
<dbReference type="PANTHER" id="PTHR43649">
    <property type="entry name" value="ARABINOSE-BINDING PROTEIN-RELATED"/>
    <property type="match status" value="1"/>
</dbReference>
<feature type="chain" id="PRO_5046964139" description="Extracellular solute-binding protein" evidence="1">
    <location>
        <begin position="20"/>
        <end position="432"/>
    </location>
</feature>
<dbReference type="PROSITE" id="PS51257">
    <property type="entry name" value="PROKAR_LIPOPROTEIN"/>
    <property type="match status" value="1"/>
</dbReference>
<dbReference type="EMBL" id="CAJVCE010000001">
    <property type="protein sequence ID" value="CAG7617306.1"/>
    <property type="molecule type" value="Genomic_DNA"/>
</dbReference>
<evidence type="ECO:0000313" key="3">
    <source>
        <dbReference type="Proteomes" id="UP000730618"/>
    </source>
</evidence>